<reference evidence="2 3" key="1">
    <citation type="submission" date="2020-08" db="EMBL/GenBank/DDBJ databases">
        <title>Genomic Encyclopedia of Type Strains, Phase IV (KMG-IV): sequencing the most valuable type-strain genomes for metagenomic binning, comparative biology and taxonomic classification.</title>
        <authorList>
            <person name="Goeker M."/>
        </authorList>
    </citation>
    <scope>NUCLEOTIDE SEQUENCE [LARGE SCALE GENOMIC DNA]</scope>
    <source>
        <strain evidence="2 3">DSM 12252</strain>
    </source>
</reference>
<dbReference type="Gene3D" id="3.40.50.2000">
    <property type="entry name" value="Glycogen Phosphorylase B"/>
    <property type="match status" value="1"/>
</dbReference>
<comment type="caution">
    <text evidence="2">The sequence shown here is derived from an EMBL/GenBank/DDBJ whole genome shotgun (WGS) entry which is preliminary data.</text>
</comment>
<evidence type="ECO:0000256" key="1">
    <source>
        <dbReference type="SAM" id="Coils"/>
    </source>
</evidence>
<keyword evidence="3" id="KW-1185">Reference proteome</keyword>
<sequence>MKKAGKAESTWFLAEMAVSEQHGGGVTLCRTFGRNMDNFDGMFCLSDFHDVAPHLRERSVKWMPFFRSNFCRGILGCRLSEWCFRQTWAENWHARQCARRIHDWLPSDGPKPLFLTSPQTTLAIRTMEKLKSLRSLSYVTWIMDDNWVQGDERSKWSYSPRVEVLLRTHLRNAEMVLTISQQMGEHYKRLFGVDFEVLFAPSPKNEIRVPLDFVPNRKLAYCGSLSIWPGDALSRLIPFLPELGYSLDIYSHHSLPSNLQHSHVRKLPPLPAEDVQATMSKYDAVLLPIGFTSATSSYTNFNIATKMAECLGSGTVTIAIGPENAAMIRYFRTHNLGVCVSDVSLPKLRQAFQLVESLKMRNQRIENDLAHVQSHLTQERVFKHWRAIRDRISPTSYF</sequence>
<evidence type="ECO:0000313" key="2">
    <source>
        <dbReference type="EMBL" id="MBB5030971.1"/>
    </source>
</evidence>
<dbReference type="SUPFAM" id="SSF53756">
    <property type="entry name" value="UDP-Glycosyltransferase/glycogen phosphorylase"/>
    <property type="match status" value="1"/>
</dbReference>
<dbReference type="EMBL" id="JACHIG010000001">
    <property type="protein sequence ID" value="MBB5030971.1"/>
    <property type="molecule type" value="Genomic_DNA"/>
</dbReference>
<dbReference type="Proteomes" id="UP000590740">
    <property type="component" value="Unassembled WGS sequence"/>
</dbReference>
<gene>
    <name evidence="2" type="ORF">HNQ65_000525</name>
</gene>
<organism evidence="2 3">
    <name type="scientific">Prosthecobacter vanneervenii</name>
    <dbReference type="NCBI Taxonomy" id="48466"/>
    <lineage>
        <taxon>Bacteria</taxon>
        <taxon>Pseudomonadati</taxon>
        <taxon>Verrucomicrobiota</taxon>
        <taxon>Verrucomicrobiia</taxon>
        <taxon>Verrucomicrobiales</taxon>
        <taxon>Verrucomicrobiaceae</taxon>
        <taxon>Prosthecobacter</taxon>
    </lineage>
</organism>
<accession>A0A7W7Y7E7</accession>
<dbReference type="AlphaFoldDB" id="A0A7W7Y7E7"/>
<keyword evidence="1" id="KW-0175">Coiled coil</keyword>
<feature type="coiled-coil region" evidence="1">
    <location>
        <begin position="348"/>
        <end position="375"/>
    </location>
</feature>
<protein>
    <submittedName>
        <fullName evidence="2">Uncharacterized protein</fullName>
    </submittedName>
</protein>
<proteinExistence type="predicted"/>
<evidence type="ECO:0000313" key="3">
    <source>
        <dbReference type="Proteomes" id="UP000590740"/>
    </source>
</evidence>
<name>A0A7W7Y7E7_9BACT</name>
<dbReference type="RefSeq" id="WP_184337920.1">
    <property type="nucleotide sequence ID" value="NZ_JACHIG010000001.1"/>
</dbReference>